<evidence type="ECO:0000313" key="6">
    <source>
        <dbReference type="EMBL" id="WAR01510.1"/>
    </source>
</evidence>
<reference evidence="6" key="1">
    <citation type="submission" date="2022-11" db="EMBL/GenBank/DDBJ databases">
        <title>Centuries of genome instability and evolution in soft-shell clam transmissible cancer (bioRxiv).</title>
        <authorList>
            <person name="Hart S.F.M."/>
            <person name="Yonemitsu M.A."/>
            <person name="Giersch R.M."/>
            <person name="Beal B.F."/>
            <person name="Arriagada G."/>
            <person name="Davis B.W."/>
            <person name="Ostrander E.A."/>
            <person name="Goff S.P."/>
            <person name="Metzger M.J."/>
        </authorList>
    </citation>
    <scope>NUCLEOTIDE SEQUENCE</scope>
    <source>
        <strain evidence="6">MELC-2E11</strain>
        <tissue evidence="6">Siphon/mantle</tissue>
    </source>
</reference>
<dbReference type="Pfam" id="PF05826">
    <property type="entry name" value="Phospholip_A2_2"/>
    <property type="match status" value="1"/>
</dbReference>
<feature type="compositionally biased region" description="Polar residues" evidence="3">
    <location>
        <begin position="230"/>
        <end position="240"/>
    </location>
</feature>
<feature type="domain" description="Phospholipase A2-like central" evidence="5">
    <location>
        <begin position="274"/>
        <end position="369"/>
    </location>
</feature>
<dbReference type="InterPro" id="IPR036444">
    <property type="entry name" value="PLipase_A2_dom_sf"/>
</dbReference>
<evidence type="ECO:0000256" key="1">
    <source>
        <dbReference type="ARBA" id="ARBA00004613"/>
    </source>
</evidence>
<evidence type="ECO:0000256" key="4">
    <source>
        <dbReference type="SAM" id="SignalP"/>
    </source>
</evidence>
<dbReference type="Gene3D" id="1.20.90.10">
    <property type="entry name" value="Phospholipase A2 domain"/>
    <property type="match status" value="1"/>
</dbReference>
<dbReference type="SUPFAM" id="SSF48619">
    <property type="entry name" value="Phospholipase A2, PLA2"/>
    <property type="match status" value="1"/>
</dbReference>
<protein>
    <submittedName>
        <fullName evidence="6">PA2G3-like protein</fullName>
    </submittedName>
</protein>
<dbReference type="InterPro" id="IPR033113">
    <property type="entry name" value="PLA2_histidine"/>
</dbReference>
<dbReference type="Proteomes" id="UP001164746">
    <property type="component" value="Chromosome 4"/>
</dbReference>
<gene>
    <name evidence="6" type="ORF">MAR_008068</name>
</gene>
<evidence type="ECO:0000256" key="3">
    <source>
        <dbReference type="SAM" id="MobiDB-lite"/>
    </source>
</evidence>
<proteinExistence type="predicted"/>
<feature type="signal peptide" evidence="4">
    <location>
        <begin position="1"/>
        <end position="21"/>
    </location>
</feature>
<keyword evidence="4" id="KW-0732">Signal</keyword>
<name>A0ABY7DXX6_MYAAR</name>
<sequence length="417" mass="47512">MNPVKICVCLFSLLLGTGVISTRWLQDTGDEWINIRTRLLYPSSFVSVRVNVHGERELRISHKKVLVLETFLPSGNSPEFDMAFRQVTDGRRILQAVFQGDILKECDFTSDSNILLDFVSNFVTMAPESSDFGDVFSAACLTNITAKNTSIAYMSFKSILQLKELADLTDIKTLRRQCRRFLKLASATAKKEAKSGKFTDIYDELLQMIGRKTLKNNDTLDTQLDESENSETVNGSSYSETFSRDHNIKRRSTAPLELKHRSKRGTFDMSSVLIFPGTKWCGKGDLARCYDDLGPDMELDMCCRDHDCCPYVIPPFTSRFNLFNYRFHSLLHCDCDQRFRGCLRSSVSTMASMIGKIYFNILGSKCFRLTESKVCMERSWWGRCQRYENQTTAAVVNQVSFLEDDRGAETDNHNSST</sequence>
<dbReference type="PROSITE" id="PS00118">
    <property type="entry name" value="PA2_HIS"/>
    <property type="match status" value="1"/>
</dbReference>
<comment type="subcellular location">
    <subcellularLocation>
        <location evidence="1">Secreted</location>
    </subcellularLocation>
</comment>
<keyword evidence="2" id="KW-0964">Secreted</keyword>
<evidence type="ECO:0000313" key="7">
    <source>
        <dbReference type="Proteomes" id="UP001164746"/>
    </source>
</evidence>
<keyword evidence="7" id="KW-1185">Reference proteome</keyword>
<feature type="chain" id="PRO_5045307573" evidence="4">
    <location>
        <begin position="22"/>
        <end position="417"/>
    </location>
</feature>
<dbReference type="CDD" id="cd04704">
    <property type="entry name" value="PLA2_bee_venom_like"/>
    <property type="match status" value="1"/>
</dbReference>
<evidence type="ECO:0000256" key="2">
    <source>
        <dbReference type="ARBA" id="ARBA00022525"/>
    </source>
</evidence>
<evidence type="ECO:0000259" key="5">
    <source>
        <dbReference type="Pfam" id="PF05826"/>
    </source>
</evidence>
<dbReference type="InterPro" id="IPR016090">
    <property type="entry name" value="PLA2-like_dom"/>
</dbReference>
<accession>A0ABY7DXX6</accession>
<feature type="region of interest" description="Disordered" evidence="3">
    <location>
        <begin position="221"/>
        <end position="240"/>
    </location>
</feature>
<organism evidence="6 7">
    <name type="scientific">Mya arenaria</name>
    <name type="common">Soft-shell clam</name>
    <dbReference type="NCBI Taxonomy" id="6604"/>
    <lineage>
        <taxon>Eukaryota</taxon>
        <taxon>Metazoa</taxon>
        <taxon>Spiralia</taxon>
        <taxon>Lophotrochozoa</taxon>
        <taxon>Mollusca</taxon>
        <taxon>Bivalvia</taxon>
        <taxon>Autobranchia</taxon>
        <taxon>Heteroconchia</taxon>
        <taxon>Euheterodonta</taxon>
        <taxon>Imparidentia</taxon>
        <taxon>Neoheterodontei</taxon>
        <taxon>Myida</taxon>
        <taxon>Myoidea</taxon>
        <taxon>Myidae</taxon>
        <taxon>Mya</taxon>
    </lineage>
</organism>
<dbReference type="EMBL" id="CP111015">
    <property type="protein sequence ID" value="WAR01510.1"/>
    <property type="molecule type" value="Genomic_DNA"/>
</dbReference>
<dbReference type="PANTHER" id="PTHR12253">
    <property type="entry name" value="RH14732P"/>
    <property type="match status" value="1"/>
</dbReference>